<reference evidence="1 2" key="1">
    <citation type="submission" date="2022-12" db="EMBL/GenBank/DDBJ databases">
        <title>Draft genome sequence of Paenibacillus sp. dW9.</title>
        <authorList>
            <person name="Choi E.-W."/>
            <person name="Kim D.-U."/>
        </authorList>
    </citation>
    <scope>NUCLEOTIDE SEQUENCE [LARGE SCALE GENOMIC DNA]</scope>
    <source>
        <strain evidence="2">dW9</strain>
    </source>
</reference>
<keyword evidence="2" id="KW-1185">Reference proteome</keyword>
<dbReference type="SUPFAM" id="SSF51294">
    <property type="entry name" value="Hedgehog/intein (Hint) domain"/>
    <property type="match status" value="1"/>
</dbReference>
<comment type="caution">
    <text evidence="1">The sequence shown here is derived from an EMBL/GenBank/DDBJ whole genome shotgun (WGS) entry which is preliminary data.</text>
</comment>
<dbReference type="InterPro" id="IPR030934">
    <property type="entry name" value="Intein_C"/>
</dbReference>
<dbReference type="EMBL" id="JAQAGZ010000014">
    <property type="protein sequence ID" value="MCZ8514932.1"/>
    <property type="molecule type" value="Genomic_DNA"/>
</dbReference>
<dbReference type="Gene3D" id="2.170.16.10">
    <property type="entry name" value="Hedgehog/Intein (Hint) domain"/>
    <property type="match status" value="1"/>
</dbReference>
<evidence type="ECO:0000313" key="2">
    <source>
        <dbReference type="Proteomes" id="UP001527882"/>
    </source>
</evidence>
<dbReference type="InterPro" id="IPR036844">
    <property type="entry name" value="Hint_dom_sf"/>
</dbReference>
<dbReference type="NCBIfam" id="TIGR01443">
    <property type="entry name" value="intein_Cterm"/>
    <property type="match status" value="1"/>
</dbReference>
<dbReference type="Proteomes" id="UP001527882">
    <property type="component" value="Unassembled WGS sequence"/>
</dbReference>
<gene>
    <name evidence="1" type="ORF">O9H85_21405</name>
</gene>
<organism evidence="1 2">
    <name type="scientific">Paenibacillus gyeongsangnamensis</name>
    <dbReference type="NCBI Taxonomy" id="3388067"/>
    <lineage>
        <taxon>Bacteria</taxon>
        <taxon>Bacillati</taxon>
        <taxon>Bacillota</taxon>
        <taxon>Bacilli</taxon>
        <taxon>Bacillales</taxon>
        <taxon>Paenibacillaceae</taxon>
        <taxon>Paenibacillus</taxon>
    </lineage>
</organism>
<accession>A0ABT4QDI5</accession>
<dbReference type="PROSITE" id="PS50818">
    <property type="entry name" value="INTEIN_C_TER"/>
    <property type="match status" value="1"/>
</dbReference>
<name>A0ABT4QDI5_9BACL</name>
<protein>
    <submittedName>
        <fullName evidence="1">Polymorphic toxin-type HINT domain-containing protein</fullName>
    </submittedName>
</protein>
<evidence type="ECO:0000313" key="1">
    <source>
        <dbReference type="EMBL" id="MCZ8514932.1"/>
    </source>
</evidence>
<proteinExistence type="predicted"/>
<dbReference type="RefSeq" id="WP_269883459.1">
    <property type="nucleotide sequence ID" value="NZ_JAQAGZ010000014.1"/>
</dbReference>
<sequence length="149" mass="16916">MKDKGWTFVKDLKVGDLLVQSDGNTLKVDSIVLEQKHATVYNMTVDEFHTYFVSDLGIWVHNTGACNFTFPKSGKDMKKVFGIDEKTFHKEVKPEVLKQIKNDPVYGKEFKKTGNNPDIGVDDLGNIVLKDVRTGKTLQTDWSFESFLP</sequence>
<dbReference type="Pfam" id="PF07591">
    <property type="entry name" value="PT-HINT"/>
    <property type="match status" value="1"/>
</dbReference>